<dbReference type="AlphaFoldDB" id="A0A4Z2JH69"/>
<reference evidence="2 3" key="1">
    <citation type="submission" date="2019-03" db="EMBL/GenBank/DDBJ databases">
        <title>First draft genome of Liparis tanakae, snailfish: a comprehensive survey of snailfish specific genes.</title>
        <authorList>
            <person name="Kim W."/>
            <person name="Song I."/>
            <person name="Jeong J.-H."/>
            <person name="Kim D."/>
            <person name="Kim S."/>
            <person name="Ryu S."/>
            <person name="Song J.Y."/>
            <person name="Lee S.K."/>
        </authorList>
    </citation>
    <scope>NUCLEOTIDE SEQUENCE [LARGE SCALE GENOMIC DNA]</scope>
    <source>
        <tissue evidence="2">Muscle</tissue>
    </source>
</reference>
<dbReference type="Proteomes" id="UP000314294">
    <property type="component" value="Unassembled WGS sequence"/>
</dbReference>
<evidence type="ECO:0000313" key="3">
    <source>
        <dbReference type="Proteomes" id="UP000314294"/>
    </source>
</evidence>
<keyword evidence="3" id="KW-1185">Reference proteome</keyword>
<name>A0A4Z2JH69_9TELE</name>
<dbReference type="EMBL" id="SRLO01000001">
    <property type="protein sequence ID" value="TNN89615.1"/>
    <property type="molecule type" value="Genomic_DNA"/>
</dbReference>
<protein>
    <submittedName>
        <fullName evidence="2">Uncharacterized protein</fullName>
    </submittedName>
</protein>
<comment type="caution">
    <text evidence="2">The sequence shown here is derived from an EMBL/GenBank/DDBJ whole genome shotgun (WGS) entry which is preliminary data.</text>
</comment>
<evidence type="ECO:0000313" key="2">
    <source>
        <dbReference type="EMBL" id="TNN89615.1"/>
    </source>
</evidence>
<proteinExistence type="predicted"/>
<evidence type="ECO:0000256" key="1">
    <source>
        <dbReference type="SAM" id="MobiDB-lite"/>
    </source>
</evidence>
<feature type="region of interest" description="Disordered" evidence="1">
    <location>
        <begin position="87"/>
        <end position="106"/>
    </location>
</feature>
<accession>A0A4Z2JH69</accession>
<feature type="region of interest" description="Disordered" evidence="1">
    <location>
        <begin position="32"/>
        <end position="59"/>
    </location>
</feature>
<feature type="compositionally biased region" description="Basic and acidic residues" evidence="1">
    <location>
        <begin position="97"/>
        <end position="106"/>
    </location>
</feature>
<organism evidence="2 3">
    <name type="scientific">Liparis tanakae</name>
    <name type="common">Tanaka's snailfish</name>
    <dbReference type="NCBI Taxonomy" id="230148"/>
    <lineage>
        <taxon>Eukaryota</taxon>
        <taxon>Metazoa</taxon>
        <taxon>Chordata</taxon>
        <taxon>Craniata</taxon>
        <taxon>Vertebrata</taxon>
        <taxon>Euteleostomi</taxon>
        <taxon>Actinopterygii</taxon>
        <taxon>Neopterygii</taxon>
        <taxon>Teleostei</taxon>
        <taxon>Neoteleostei</taxon>
        <taxon>Acanthomorphata</taxon>
        <taxon>Eupercaria</taxon>
        <taxon>Perciformes</taxon>
        <taxon>Cottioidei</taxon>
        <taxon>Cottales</taxon>
        <taxon>Liparidae</taxon>
        <taxon>Liparis</taxon>
    </lineage>
</organism>
<sequence length="106" mass="11527">MRGNLSPSCISDSFGSSSVHTISRTISLLRFSPTSGGRRAGHRRSEEEEEEEEEAGLWSVLSGEVEQPLAQQGVVLLQVCGEFRGLNADGDTLMDGQMDRRTEGTL</sequence>
<gene>
    <name evidence="2" type="ORF">EYF80_000218</name>
</gene>